<proteinExistence type="predicted"/>
<evidence type="ECO:0000313" key="2">
    <source>
        <dbReference type="EMBL" id="PIQ73195.1"/>
    </source>
</evidence>
<accession>A0A2M6ITU2</accession>
<dbReference type="AlphaFoldDB" id="A0A2M6ITU2"/>
<evidence type="ECO:0000313" key="3">
    <source>
        <dbReference type="Proteomes" id="UP000231056"/>
    </source>
</evidence>
<evidence type="ECO:0000256" key="1">
    <source>
        <dbReference type="SAM" id="Coils"/>
    </source>
</evidence>
<feature type="coiled-coil region" evidence="1">
    <location>
        <begin position="55"/>
        <end position="82"/>
    </location>
</feature>
<keyword evidence="1" id="KW-0175">Coiled coil</keyword>
<gene>
    <name evidence="2" type="ORF">COV58_03855</name>
</gene>
<organism evidence="2 3">
    <name type="scientific">Candidatus Roizmanbacteria bacterium CG11_big_fil_rev_8_21_14_0_20_36_8</name>
    <dbReference type="NCBI Taxonomy" id="1974856"/>
    <lineage>
        <taxon>Bacteria</taxon>
        <taxon>Candidatus Roizmaniibacteriota</taxon>
    </lineage>
</organism>
<comment type="caution">
    <text evidence="2">The sequence shown here is derived from an EMBL/GenBank/DDBJ whole genome shotgun (WGS) entry which is preliminary data.</text>
</comment>
<dbReference type="Proteomes" id="UP000231056">
    <property type="component" value="Unassembled WGS sequence"/>
</dbReference>
<sequence length="94" mass="10747">MPEMPLKQLGVRIDNGEEVQPNDVAKAYADEMVAVKDKYDKLGKSGDSPEVKGYMERLGKTRDRLLDQLKELSEARKKATGDIEKETLHLRKRF</sequence>
<feature type="non-terminal residue" evidence="2">
    <location>
        <position position="94"/>
    </location>
</feature>
<name>A0A2M6ITU2_9BACT</name>
<reference evidence="2 3" key="1">
    <citation type="submission" date="2017-09" db="EMBL/GenBank/DDBJ databases">
        <title>Depth-based differentiation of microbial function through sediment-hosted aquifers and enrichment of novel symbionts in the deep terrestrial subsurface.</title>
        <authorList>
            <person name="Probst A.J."/>
            <person name="Ladd B."/>
            <person name="Jarett J.K."/>
            <person name="Geller-Mcgrath D.E."/>
            <person name="Sieber C.M."/>
            <person name="Emerson J.B."/>
            <person name="Anantharaman K."/>
            <person name="Thomas B.C."/>
            <person name="Malmstrom R."/>
            <person name="Stieglmeier M."/>
            <person name="Klingl A."/>
            <person name="Woyke T."/>
            <person name="Ryan C.M."/>
            <person name="Banfield J.F."/>
        </authorList>
    </citation>
    <scope>NUCLEOTIDE SEQUENCE [LARGE SCALE GENOMIC DNA]</scope>
    <source>
        <strain evidence="2">CG11_big_fil_rev_8_21_14_0_20_36_8</strain>
    </source>
</reference>
<dbReference type="EMBL" id="PCVM01000090">
    <property type="protein sequence ID" value="PIQ73195.1"/>
    <property type="molecule type" value="Genomic_DNA"/>
</dbReference>
<protein>
    <submittedName>
        <fullName evidence="2">Uncharacterized protein</fullName>
    </submittedName>
</protein>